<evidence type="ECO:0000313" key="2">
    <source>
        <dbReference type="Proteomes" id="UP001479290"/>
    </source>
</evidence>
<dbReference type="Proteomes" id="UP001479290">
    <property type="component" value="Unassembled WGS sequence"/>
</dbReference>
<evidence type="ECO:0000313" key="1">
    <source>
        <dbReference type="EMBL" id="KAK9964056.1"/>
    </source>
</evidence>
<name>A0AAW1ZRW6_CULAL</name>
<dbReference type="AlphaFoldDB" id="A0AAW1ZRW6"/>
<reference evidence="1 2" key="1">
    <citation type="submission" date="2024-05" db="EMBL/GenBank/DDBJ databases">
        <title>A high-quality chromosomal-level genome assembly of Topmouth culter (Culter alburnus).</title>
        <authorList>
            <person name="Zhao H."/>
        </authorList>
    </citation>
    <scope>NUCLEOTIDE SEQUENCE [LARGE SCALE GENOMIC DNA]</scope>
    <source>
        <strain evidence="1">CATC2023</strain>
        <tissue evidence="1">Muscle</tissue>
    </source>
</reference>
<sequence>MHLLNTCIDVTEKLTDNTKYLKEDCYLQNGWTLDEYAEGCLQLYSEARWDDETLKHLFWSRMDEIFSKMLLLRDNHCTFAEFVDYTLWLCGSSLTLGVIENDAL</sequence>
<comment type="caution">
    <text evidence="1">The sequence shown here is derived from an EMBL/GenBank/DDBJ whole genome shotgun (WGS) entry which is preliminary data.</text>
</comment>
<keyword evidence="2" id="KW-1185">Reference proteome</keyword>
<protein>
    <submittedName>
        <fullName evidence="1">Uncharacterized protein</fullName>
    </submittedName>
</protein>
<gene>
    <name evidence="1" type="ORF">ABG768_005261</name>
</gene>
<accession>A0AAW1ZRW6</accession>
<proteinExistence type="predicted"/>
<organism evidence="1 2">
    <name type="scientific">Culter alburnus</name>
    <name type="common">Topmouth culter</name>
    <dbReference type="NCBI Taxonomy" id="194366"/>
    <lineage>
        <taxon>Eukaryota</taxon>
        <taxon>Metazoa</taxon>
        <taxon>Chordata</taxon>
        <taxon>Craniata</taxon>
        <taxon>Vertebrata</taxon>
        <taxon>Euteleostomi</taxon>
        <taxon>Actinopterygii</taxon>
        <taxon>Neopterygii</taxon>
        <taxon>Teleostei</taxon>
        <taxon>Ostariophysi</taxon>
        <taxon>Cypriniformes</taxon>
        <taxon>Xenocyprididae</taxon>
        <taxon>Xenocypridinae</taxon>
        <taxon>Culter</taxon>
    </lineage>
</organism>
<dbReference type="EMBL" id="JAWDJR010000013">
    <property type="protein sequence ID" value="KAK9964056.1"/>
    <property type="molecule type" value="Genomic_DNA"/>
</dbReference>